<evidence type="ECO:0000259" key="2">
    <source>
        <dbReference type="PROSITE" id="PS50181"/>
    </source>
</evidence>
<name>A0A6J1KFD1_CUCMA</name>
<dbReference type="SUPFAM" id="SSF81383">
    <property type="entry name" value="F-box domain"/>
    <property type="match status" value="1"/>
</dbReference>
<gene>
    <name evidence="4" type="primary">LOC111493364</name>
</gene>
<evidence type="ECO:0000313" key="4">
    <source>
        <dbReference type="RefSeq" id="XP_022998814.1"/>
    </source>
</evidence>
<feature type="region of interest" description="Disordered" evidence="1">
    <location>
        <begin position="1"/>
        <end position="26"/>
    </location>
</feature>
<protein>
    <submittedName>
        <fullName evidence="4">F-box protein PP2-B10-like</fullName>
    </submittedName>
</protein>
<dbReference type="PROSITE" id="PS50181">
    <property type="entry name" value="FBOX"/>
    <property type="match status" value="1"/>
</dbReference>
<dbReference type="SMART" id="SM00256">
    <property type="entry name" value="FBOX"/>
    <property type="match status" value="1"/>
</dbReference>
<organism evidence="3 4">
    <name type="scientific">Cucurbita maxima</name>
    <name type="common">Pumpkin</name>
    <name type="synonym">Winter squash</name>
    <dbReference type="NCBI Taxonomy" id="3661"/>
    <lineage>
        <taxon>Eukaryota</taxon>
        <taxon>Viridiplantae</taxon>
        <taxon>Streptophyta</taxon>
        <taxon>Embryophyta</taxon>
        <taxon>Tracheophyta</taxon>
        <taxon>Spermatophyta</taxon>
        <taxon>Magnoliopsida</taxon>
        <taxon>eudicotyledons</taxon>
        <taxon>Gunneridae</taxon>
        <taxon>Pentapetalae</taxon>
        <taxon>rosids</taxon>
        <taxon>fabids</taxon>
        <taxon>Cucurbitales</taxon>
        <taxon>Cucurbitaceae</taxon>
        <taxon>Cucurbiteae</taxon>
        <taxon>Cucurbita</taxon>
    </lineage>
</organism>
<dbReference type="Pfam" id="PF12937">
    <property type="entry name" value="F-box-like"/>
    <property type="match status" value="1"/>
</dbReference>
<evidence type="ECO:0000256" key="1">
    <source>
        <dbReference type="SAM" id="MobiDB-lite"/>
    </source>
</evidence>
<dbReference type="InterPro" id="IPR001810">
    <property type="entry name" value="F-box_dom"/>
</dbReference>
<keyword evidence="3" id="KW-1185">Reference proteome</keyword>
<reference evidence="4" key="1">
    <citation type="submission" date="2025-08" db="UniProtKB">
        <authorList>
            <consortium name="RefSeq"/>
        </authorList>
    </citation>
    <scope>IDENTIFICATION</scope>
    <source>
        <tissue evidence="4">Young leaves</tissue>
    </source>
</reference>
<feature type="domain" description="F-box" evidence="2">
    <location>
        <begin position="37"/>
        <end position="83"/>
    </location>
</feature>
<dbReference type="KEGG" id="cmax:111493364"/>
<accession>A0A6J1KFD1</accession>
<sequence>MRHHKHNSILSMGKGKGKGKDKGTTAADGGGIWSGGAVDFSALPEGCIAHILSFTSPQDVCRSASVSSTFRSAAEADAVWERFLPLEYGDEISDAVSKIFPPFASKKELYFHLCRVPVLIHGGAKSFSLDKKTGKKCFMIAPRELFIVWGDAPRYWRWTSDPESRFVELAELLSVCWLEIRGKIETEMLSPGTLYAAYMVFKLTTSNGFQRQPVKVGVGLVGSEVTKQTAYLENVDSEWRQRHPIVSRGIGLFNLNRRRVTISTQVAMPHETTRNNAPAEDCSHRIVPKEREDGWLEVQLGVFFHDGRVNGELEMSVLEVKGGHWKSGLLIQGIEIRPKDLTT</sequence>
<dbReference type="RefSeq" id="XP_022998814.1">
    <property type="nucleotide sequence ID" value="XM_023143046.1"/>
</dbReference>
<dbReference type="PANTHER" id="PTHR32278">
    <property type="entry name" value="F-BOX DOMAIN-CONTAINING PROTEIN"/>
    <property type="match status" value="1"/>
</dbReference>
<evidence type="ECO:0000313" key="3">
    <source>
        <dbReference type="Proteomes" id="UP000504608"/>
    </source>
</evidence>
<dbReference type="Pfam" id="PF14299">
    <property type="entry name" value="PP2"/>
    <property type="match status" value="1"/>
</dbReference>
<dbReference type="Proteomes" id="UP000504608">
    <property type="component" value="Unplaced"/>
</dbReference>
<dbReference type="OrthoDB" id="1918565at2759"/>
<dbReference type="InterPro" id="IPR025886">
    <property type="entry name" value="PP2-like"/>
</dbReference>
<dbReference type="Gene3D" id="1.20.1280.50">
    <property type="match status" value="1"/>
</dbReference>
<dbReference type="CDD" id="cd22162">
    <property type="entry name" value="F-box_AtSKIP3-like"/>
    <property type="match status" value="1"/>
</dbReference>
<dbReference type="AlphaFoldDB" id="A0A6J1KFD1"/>
<dbReference type="PANTHER" id="PTHR32278:SF111">
    <property type="entry name" value="F-BOX PROTEIN PP2-B12-RELATED"/>
    <property type="match status" value="1"/>
</dbReference>
<dbReference type="InterPro" id="IPR036047">
    <property type="entry name" value="F-box-like_dom_sf"/>
</dbReference>
<dbReference type="GeneID" id="111493364"/>
<proteinExistence type="predicted"/>